<feature type="compositionally biased region" description="Basic and acidic residues" evidence="1">
    <location>
        <begin position="1"/>
        <end position="17"/>
    </location>
</feature>
<feature type="compositionally biased region" description="Polar residues" evidence="1">
    <location>
        <begin position="19"/>
        <end position="29"/>
    </location>
</feature>
<dbReference type="InParanoid" id="A0A061FU36"/>
<organism evidence="2 3">
    <name type="scientific">Theobroma cacao</name>
    <name type="common">Cacao</name>
    <name type="synonym">Cocoa</name>
    <dbReference type="NCBI Taxonomy" id="3641"/>
    <lineage>
        <taxon>Eukaryota</taxon>
        <taxon>Viridiplantae</taxon>
        <taxon>Streptophyta</taxon>
        <taxon>Embryophyta</taxon>
        <taxon>Tracheophyta</taxon>
        <taxon>Spermatophyta</taxon>
        <taxon>Magnoliopsida</taxon>
        <taxon>eudicotyledons</taxon>
        <taxon>Gunneridae</taxon>
        <taxon>Pentapetalae</taxon>
        <taxon>rosids</taxon>
        <taxon>malvids</taxon>
        <taxon>Malvales</taxon>
        <taxon>Malvaceae</taxon>
        <taxon>Byttnerioideae</taxon>
        <taxon>Theobroma</taxon>
    </lineage>
</organism>
<dbReference type="Gramene" id="EOY21010">
    <property type="protein sequence ID" value="EOY21010"/>
    <property type="gene ID" value="TCM_012326"/>
</dbReference>
<evidence type="ECO:0000313" key="2">
    <source>
        <dbReference type="EMBL" id="EOY21010.1"/>
    </source>
</evidence>
<dbReference type="PANTHER" id="PTHR34539:SF15">
    <property type="match status" value="1"/>
</dbReference>
<dbReference type="PANTHER" id="PTHR34539">
    <property type="entry name" value="T6J4.11 PROTEIN"/>
    <property type="match status" value="1"/>
</dbReference>
<feature type="region of interest" description="Disordered" evidence="1">
    <location>
        <begin position="1"/>
        <end position="61"/>
    </location>
</feature>
<dbReference type="OMA" id="DEMPNYD"/>
<accession>A0A061FU36</accession>
<gene>
    <name evidence="2" type="ORF">TCM_012326</name>
</gene>
<dbReference type="EMBL" id="CM001881">
    <property type="protein sequence ID" value="EOY21010.1"/>
    <property type="molecule type" value="Genomic_DNA"/>
</dbReference>
<name>A0A061FU36_THECC</name>
<evidence type="ECO:0000313" key="3">
    <source>
        <dbReference type="Proteomes" id="UP000026915"/>
    </source>
</evidence>
<evidence type="ECO:0000256" key="1">
    <source>
        <dbReference type="SAM" id="MobiDB-lite"/>
    </source>
</evidence>
<proteinExistence type="predicted"/>
<dbReference type="STRING" id="3641.A0A061FU36"/>
<keyword evidence="3" id="KW-1185">Reference proteome</keyword>
<dbReference type="eggNOG" id="KOG0670">
    <property type="taxonomic scope" value="Eukaryota"/>
</dbReference>
<protein>
    <submittedName>
        <fullName evidence="2">Uncharacterized protein</fullName>
    </submittedName>
</protein>
<sequence>MAMEDNKANKKRAREESEGNQLEANSVSNLKLPRVDSADTGFDSPESTIVEPHLDDGNVQSPEVKRIQEDLLNLLDDSDPVIGPDPAIQGLESVIKSFEEEILVPTQAPAPAMTSDSGEFRPVLGFLLEASDDELGLPPSFSSVEEELNLGTVALEESVGSGAVGIGEMMGYEFPIPSFEPYEFGIGGVSDTNNNNYSNSSDFVALGSLFEPATDISELTWRPESLSAL</sequence>
<dbReference type="AlphaFoldDB" id="A0A061FU36"/>
<dbReference type="HOGENOM" id="CLU_089126_1_0_1"/>
<dbReference type="Proteomes" id="UP000026915">
    <property type="component" value="Chromosome 3"/>
</dbReference>
<reference evidence="2 3" key="1">
    <citation type="journal article" date="2013" name="Genome Biol.">
        <title>The genome sequence of the most widely cultivated cacao type and its use to identify candidate genes regulating pod color.</title>
        <authorList>
            <person name="Motamayor J.C."/>
            <person name="Mockaitis K."/>
            <person name="Schmutz J."/>
            <person name="Haiminen N."/>
            <person name="Iii D.L."/>
            <person name="Cornejo O."/>
            <person name="Findley S.D."/>
            <person name="Zheng P."/>
            <person name="Utro F."/>
            <person name="Royaert S."/>
            <person name="Saski C."/>
            <person name="Jenkins J."/>
            <person name="Podicheti R."/>
            <person name="Zhao M."/>
            <person name="Scheffler B.E."/>
            <person name="Stack J.C."/>
            <person name="Feltus F.A."/>
            <person name="Mustiga G.M."/>
            <person name="Amores F."/>
            <person name="Phillips W."/>
            <person name="Marelli J.P."/>
            <person name="May G.D."/>
            <person name="Shapiro H."/>
            <person name="Ma J."/>
            <person name="Bustamante C.D."/>
            <person name="Schnell R.J."/>
            <person name="Main D."/>
            <person name="Gilbert D."/>
            <person name="Parida L."/>
            <person name="Kuhn D.N."/>
        </authorList>
    </citation>
    <scope>NUCLEOTIDE SEQUENCE [LARGE SCALE GENOMIC DNA]</scope>
    <source>
        <strain evidence="3">cv. Matina 1-6</strain>
    </source>
</reference>